<dbReference type="Proteomes" id="UP001341281">
    <property type="component" value="Chromosome 03"/>
</dbReference>
<sequence length="185" mass="19003">MLAAAHQAPRSDARIVSLVRGPVGAHRRPLTQHPAAGQLAAAAAGDATKKIDVTGRDSCGSGRSEAPLARSEAPATGSGGGGGLQGGGPGPPWGGFGPAMATLPRAHAEAPQALVCAWACSESEYLPKDDKSLLHQNLSHISQTHERPATPAPPMVDALYGQHRHLKPCEFTNWHIVPGSASISD</sequence>
<reference evidence="2 3" key="1">
    <citation type="submission" date="2024-02" db="EMBL/GenBank/DDBJ databases">
        <title>High-quality chromosome-scale genome assembly of Pensacola bahiagrass (Paspalum notatum Flugge var. saurae).</title>
        <authorList>
            <person name="Vega J.M."/>
            <person name="Podio M."/>
            <person name="Orjuela J."/>
            <person name="Siena L.A."/>
            <person name="Pessino S.C."/>
            <person name="Combes M.C."/>
            <person name="Mariac C."/>
            <person name="Albertini E."/>
            <person name="Pupilli F."/>
            <person name="Ortiz J.P.A."/>
            <person name="Leblanc O."/>
        </authorList>
    </citation>
    <scope>NUCLEOTIDE SEQUENCE [LARGE SCALE GENOMIC DNA]</scope>
    <source>
        <strain evidence="2">R1</strain>
        <tissue evidence="2">Leaf</tissue>
    </source>
</reference>
<dbReference type="AlphaFoldDB" id="A0AAQ3T7Y3"/>
<feature type="region of interest" description="Disordered" evidence="1">
    <location>
        <begin position="26"/>
        <end position="99"/>
    </location>
</feature>
<evidence type="ECO:0000256" key="1">
    <source>
        <dbReference type="SAM" id="MobiDB-lite"/>
    </source>
</evidence>
<evidence type="ECO:0000313" key="2">
    <source>
        <dbReference type="EMBL" id="WVZ66812.1"/>
    </source>
</evidence>
<organism evidence="2 3">
    <name type="scientific">Paspalum notatum var. saurae</name>
    <dbReference type="NCBI Taxonomy" id="547442"/>
    <lineage>
        <taxon>Eukaryota</taxon>
        <taxon>Viridiplantae</taxon>
        <taxon>Streptophyta</taxon>
        <taxon>Embryophyta</taxon>
        <taxon>Tracheophyta</taxon>
        <taxon>Spermatophyta</taxon>
        <taxon>Magnoliopsida</taxon>
        <taxon>Liliopsida</taxon>
        <taxon>Poales</taxon>
        <taxon>Poaceae</taxon>
        <taxon>PACMAD clade</taxon>
        <taxon>Panicoideae</taxon>
        <taxon>Andropogonodae</taxon>
        <taxon>Paspaleae</taxon>
        <taxon>Paspalinae</taxon>
        <taxon>Paspalum</taxon>
    </lineage>
</organism>
<name>A0AAQ3T7Y3_PASNO</name>
<feature type="compositionally biased region" description="Low complexity" evidence="1">
    <location>
        <begin position="35"/>
        <end position="46"/>
    </location>
</feature>
<feature type="compositionally biased region" description="Gly residues" evidence="1">
    <location>
        <begin position="77"/>
        <end position="97"/>
    </location>
</feature>
<proteinExistence type="predicted"/>
<protein>
    <submittedName>
        <fullName evidence="2">Uncharacterized protein</fullName>
    </submittedName>
</protein>
<dbReference type="EMBL" id="CP144747">
    <property type="protein sequence ID" value="WVZ66812.1"/>
    <property type="molecule type" value="Genomic_DNA"/>
</dbReference>
<accession>A0AAQ3T7Y3</accession>
<gene>
    <name evidence="2" type="ORF">U9M48_015982</name>
</gene>
<evidence type="ECO:0000313" key="3">
    <source>
        <dbReference type="Proteomes" id="UP001341281"/>
    </source>
</evidence>
<keyword evidence="3" id="KW-1185">Reference proteome</keyword>